<dbReference type="EMBL" id="AP018227">
    <property type="protein sequence ID" value="BAY85429.1"/>
    <property type="molecule type" value="Genomic_DNA"/>
</dbReference>
<evidence type="ECO:0000313" key="2">
    <source>
        <dbReference type="EMBL" id="BAY85429.1"/>
    </source>
</evidence>
<dbReference type="AlphaFoldDB" id="A0A1Z4LW12"/>
<gene>
    <name evidence="2" type="ORF">NIES267_49290</name>
</gene>
<evidence type="ECO:0000313" key="3">
    <source>
        <dbReference type="Proteomes" id="UP000218418"/>
    </source>
</evidence>
<proteinExistence type="predicted"/>
<sequence length="44" mass="5251">MAWARKRKRVPDYGRPRRRELGFAQYVSNRDKSNKSNKTNNNIA</sequence>
<dbReference type="Proteomes" id="UP000218418">
    <property type="component" value="Chromosome"/>
</dbReference>
<protein>
    <submittedName>
        <fullName evidence="2">Uncharacterized protein</fullName>
    </submittedName>
</protein>
<keyword evidence="3" id="KW-1185">Reference proteome</keyword>
<name>A0A1Z4LW12_9CYAN</name>
<reference evidence="2 3" key="1">
    <citation type="submission" date="2017-06" db="EMBL/GenBank/DDBJ databases">
        <title>Genome sequencing of cyanobaciteial culture collection at National Institute for Environmental Studies (NIES).</title>
        <authorList>
            <person name="Hirose Y."/>
            <person name="Shimura Y."/>
            <person name="Fujisawa T."/>
            <person name="Nakamura Y."/>
            <person name="Kawachi M."/>
        </authorList>
    </citation>
    <scope>NUCLEOTIDE SEQUENCE [LARGE SCALE GENOMIC DNA]</scope>
    <source>
        <strain evidence="2 3">NIES-267</strain>
    </source>
</reference>
<feature type="compositionally biased region" description="Basic and acidic residues" evidence="1">
    <location>
        <begin position="10"/>
        <end position="21"/>
    </location>
</feature>
<organism evidence="2 3">
    <name type="scientific">Calothrix parasitica NIES-267</name>
    <dbReference type="NCBI Taxonomy" id="1973488"/>
    <lineage>
        <taxon>Bacteria</taxon>
        <taxon>Bacillati</taxon>
        <taxon>Cyanobacteriota</taxon>
        <taxon>Cyanophyceae</taxon>
        <taxon>Nostocales</taxon>
        <taxon>Calotrichaceae</taxon>
        <taxon>Calothrix</taxon>
    </lineage>
</organism>
<feature type="region of interest" description="Disordered" evidence="1">
    <location>
        <begin position="1"/>
        <end position="44"/>
    </location>
</feature>
<evidence type="ECO:0000256" key="1">
    <source>
        <dbReference type="SAM" id="MobiDB-lite"/>
    </source>
</evidence>
<accession>A0A1Z4LW12</accession>